<dbReference type="GO" id="GO:0031425">
    <property type="term" value="P:chloroplast RNA processing"/>
    <property type="evidence" value="ECO:0007669"/>
    <property type="project" value="UniProtKB-ARBA"/>
</dbReference>
<dbReference type="FunFam" id="1.25.40.10:FF:001050">
    <property type="entry name" value="Pentatricopeptide repeat-containing protein At2g33760"/>
    <property type="match status" value="1"/>
</dbReference>
<dbReference type="InterPro" id="IPR002885">
    <property type="entry name" value="PPR_rpt"/>
</dbReference>
<dbReference type="AlphaFoldDB" id="A0AAV2GF94"/>
<feature type="repeat" description="PPR" evidence="3">
    <location>
        <begin position="293"/>
        <end position="327"/>
    </location>
</feature>
<feature type="region of interest" description="Disordered" evidence="4">
    <location>
        <begin position="1"/>
        <end position="22"/>
    </location>
</feature>
<reference evidence="6 7" key="1">
    <citation type="submission" date="2024-04" db="EMBL/GenBank/DDBJ databases">
        <authorList>
            <person name="Fracassetti M."/>
        </authorList>
    </citation>
    <scope>NUCLEOTIDE SEQUENCE [LARGE SCALE GENOMIC DNA]</scope>
</reference>
<dbReference type="PANTHER" id="PTHR47926">
    <property type="entry name" value="PENTATRICOPEPTIDE REPEAT-CONTAINING PROTEIN"/>
    <property type="match status" value="1"/>
</dbReference>
<dbReference type="InterPro" id="IPR011990">
    <property type="entry name" value="TPR-like_helical_dom_sf"/>
</dbReference>
<protein>
    <recommendedName>
        <fullName evidence="5">DYW domain-containing protein</fullName>
    </recommendedName>
</protein>
<evidence type="ECO:0000256" key="2">
    <source>
        <dbReference type="ARBA" id="ARBA00022737"/>
    </source>
</evidence>
<dbReference type="NCBIfam" id="TIGR00756">
    <property type="entry name" value="PPR"/>
    <property type="match status" value="4"/>
</dbReference>
<dbReference type="PROSITE" id="PS51375">
    <property type="entry name" value="PPR"/>
    <property type="match status" value="4"/>
</dbReference>
<dbReference type="Gene3D" id="1.25.40.10">
    <property type="entry name" value="Tetratricopeptide repeat domain"/>
    <property type="match status" value="4"/>
</dbReference>
<dbReference type="EMBL" id="OZ034821">
    <property type="protein sequence ID" value="CAL1408383.1"/>
    <property type="molecule type" value="Genomic_DNA"/>
</dbReference>
<dbReference type="InterPro" id="IPR032867">
    <property type="entry name" value="DYW_dom"/>
</dbReference>
<dbReference type="Pfam" id="PF01535">
    <property type="entry name" value="PPR"/>
    <property type="match status" value="1"/>
</dbReference>
<dbReference type="FunFam" id="1.25.40.10:FF:000231">
    <property type="entry name" value="Pentatricopeptide repeat-containing protein chloroplastic"/>
    <property type="match status" value="1"/>
</dbReference>
<evidence type="ECO:0000256" key="4">
    <source>
        <dbReference type="SAM" id="MobiDB-lite"/>
    </source>
</evidence>
<feature type="repeat" description="PPR" evidence="3">
    <location>
        <begin position="191"/>
        <end position="225"/>
    </location>
</feature>
<dbReference type="Pfam" id="PF14432">
    <property type="entry name" value="DYW_deaminase"/>
    <property type="match status" value="1"/>
</dbReference>
<dbReference type="FunFam" id="1.25.40.10:FF:000344">
    <property type="entry name" value="Pentatricopeptide repeat-containing protein"/>
    <property type="match status" value="1"/>
</dbReference>
<dbReference type="GO" id="GO:0009451">
    <property type="term" value="P:RNA modification"/>
    <property type="evidence" value="ECO:0007669"/>
    <property type="project" value="InterPro"/>
</dbReference>
<dbReference type="InterPro" id="IPR046960">
    <property type="entry name" value="PPR_At4g14850-like_plant"/>
</dbReference>
<gene>
    <name evidence="6" type="ORF">LTRI10_LOCUS47983</name>
</gene>
<dbReference type="GO" id="GO:0008270">
    <property type="term" value="F:zinc ion binding"/>
    <property type="evidence" value="ECO:0007669"/>
    <property type="project" value="InterPro"/>
</dbReference>
<dbReference type="PANTHER" id="PTHR47926:SF355">
    <property type="entry name" value="DYW DOMAIN-CONTAINING PROTEIN"/>
    <property type="match status" value="1"/>
</dbReference>
<evidence type="ECO:0000256" key="3">
    <source>
        <dbReference type="PROSITE-ProRule" id="PRU00708"/>
    </source>
</evidence>
<organism evidence="6 7">
    <name type="scientific">Linum trigynum</name>
    <dbReference type="NCBI Taxonomy" id="586398"/>
    <lineage>
        <taxon>Eukaryota</taxon>
        <taxon>Viridiplantae</taxon>
        <taxon>Streptophyta</taxon>
        <taxon>Embryophyta</taxon>
        <taxon>Tracheophyta</taxon>
        <taxon>Spermatophyta</taxon>
        <taxon>Magnoliopsida</taxon>
        <taxon>eudicotyledons</taxon>
        <taxon>Gunneridae</taxon>
        <taxon>Pentapetalae</taxon>
        <taxon>rosids</taxon>
        <taxon>fabids</taxon>
        <taxon>Malpighiales</taxon>
        <taxon>Linaceae</taxon>
        <taxon>Linum</taxon>
    </lineage>
</organism>
<name>A0AAV2GF94_9ROSI</name>
<evidence type="ECO:0000313" key="6">
    <source>
        <dbReference type="EMBL" id="CAL1408383.1"/>
    </source>
</evidence>
<dbReference type="SUPFAM" id="SSF48452">
    <property type="entry name" value="TPR-like"/>
    <property type="match status" value="1"/>
</dbReference>
<comment type="similarity">
    <text evidence="1">Belongs to the PPR family. PCMP-H subfamily.</text>
</comment>
<dbReference type="Pfam" id="PF13041">
    <property type="entry name" value="PPR_2"/>
    <property type="match status" value="2"/>
</dbReference>
<dbReference type="GO" id="GO:0003723">
    <property type="term" value="F:RNA binding"/>
    <property type="evidence" value="ECO:0007669"/>
    <property type="project" value="InterPro"/>
</dbReference>
<evidence type="ECO:0000256" key="1">
    <source>
        <dbReference type="ARBA" id="ARBA00006643"/>
    </source>
</evidence>
<accession>A0AAV2GF94</accession>
<dbReference type="InterPro" id="IPR046848">
    <property type="entry name" value="E_motif"/>
</dbReference>
<proteinExistence type="inferred from homology"/>
<sequence>MELQSHGSLLKEPAPAPAPGGNFQRSPVYTYLLRAGPRLKPLQQAHAHIITLGCGSSRSLLTKLLTLACNAGCSIAYTHRIFLSVPNPDAFLFNTLIRSTSRFQHLSANALYYYSCMIMCKVEPSNYTFTSVIKSCTSLLSRKHGRIVHGHVLVNGYGVDVYVQSALVAFYSKVGQLSDAGKVFEKMPERSAVAWNSLISGYEQHGLAKEAIKLFDRMRETGSVAPDTTTCVVVLAACAQLGELGLGRWVHDCVVENGLVMTVVLGTALINMYVRCGDVKKGREVFDSMRERNVVAWTAMISGYGANGYGPEALRLFDEMKTSGFSPNSVTFVAVLSGCAHAGLVDEGRRLFASMKEEHSLIPGVEHHVCMVDLLGRAGLLSEAYKFIQESVPPHPAPAIWTAMLGACKMHKDFDLGAEVAEHLLAVEPENHGHYVLLSNIYASAGRMDRVEMIRDKMIHKSLRKQVGYSIIEIDGRSYLFSMGDKSHPESNAIFNYLDELMSKCAEAGYVSVLELAMHEVEEEEREYALRYHSEKLAIAFGLLKTAPGSTIRVVKNIRMCEDCHSAIKYISFVTGREIVVRDKLRFHHFKDGSCSCSDYW</sequence>
<feature type="repeat" description="PPR" evidence="3">
    <location>
        <begin position="262"/>
        <end position="292"/>
    </location>
</feature>
<feature type="repeat" description="PPR" evidence="3">
    <location>
        <begin position="328"/>
        <end position="358"/>
    </location>
</feature>
<feature type="domain" description="DYW" evidence="5">
    <location>
        <begin position="509"/>
        <end position="601"/>
    </location>
</feature>
<keyword evidence="7" id="KW-1185">Reference proteome</keyword>
<evidence type="ECO:0000259" key="5">
    <source>
        <dbReference type="Pfam" id="PF14432"/>
    </source>
</evidence>
<dbReference type="Pfam" id="PF20431">
    <property type="entry name" value="E_motif"/>
    <property type="match status" value="1"/>
</dbReference>
<dbReference type="Proteomes" id="UP001497516">
    <property type="component" value="Chromosome 8"/>
</dbReference>
<evidence type="ECO:0000313" key="7">
    <source>
        <dbReference type="Proteomes" id="UP001497516"/>
    </source>
</evidence>
<keyword evidence="2" id="KW-0677">Repeat</keyword>